<dbReference type="PANTHER" id="PTHR12755:SF6">
    <property type="entry name" value="POLYRIBONUCLEOTIDE 5'-HYDROXYL-KINASE CLP1"/>
    <property type="match status" value="1"/>
</dbReference>
<name>A0A9W7AP44_9STRA</name>
<gene>
    <name evidence="5" type="ORF">TL16_g06365</name>
</gene>
<evidence type="ECO:0000313" key="6">
    <source>
        <dbReference type="Proteomes" id="UP001162640"/>
    </source>
</evidence>
<dbReference type="Gene3D" id="2.60.120.1030">
    <property type="entry name" value="Clp1, DNA binding domain"/>
    <property type="match status" value="1"/>
</dbReference>
<proteinExistence type="predicted"/>
<comment type="caution">
    <text evidence="5">The sequence shown here is derived from an EMBL/GenBank/DDBJ whole genome shotgun (WGS) entry which is preliminary data.</text>
</comment>
<dbReference type="AlphaFoldDB" id="A0A9W7AP44"/>
<feature type="domain" description="Clp1 P-loop" evidence="4">
    <location>
        <begin position="166"/>
        <end position="376"/>
    </location>
</feature>
<evidence type="ECO:0000259" key="3">
    <source>
        <dbReference type="Pfam" id="PF16573"/>
    </source>
</evidence>
<dbReference type="Pfam" id="PF16575">
    <property type="entry name" value="CLP1_P"/>
    <property type="match status" value="1"/>
</dbReference>
<dbReference type="InterPro" id="IPR032319">
    <property type="entry name" value="CLP1_P"/>
</dbReference>
<dbReference type="Pfam" id="PF16573">
    <property type="entry name" value="CLP1_N"/>
    <property type="match status" value="1"/>
</dbReference>
<dbReference type="Proteomes" id="UP001162640">
    <property type="component" value="Unassembled WGS sequence"/>
</dbReference>
<evidence type="ECO:0000256" key="1">
    <source>
        <dbReference type="ARBA" id="ARBA00022741"/>
    </source>
</evidence>
<dbReference type="InterPro" id="IPR045116">
    <property type="entry name" value="Clp1/Grc3"/>
</dbReference>
<evidence type="ECO:0000259" key="4">
    <source>
        <dbReference type="Pfam" id="PF16575"/>
    </source>
</evidence>
<keyword evidence="1" id="KW-0547">Nucleotide-binding</keyword>
<evidence type="ECO:0000313" key="5">
    <source>
        <dbReference type="EMBL" id="GMH74086.1"/>
    </source>
</evidence>
<evidence type="ECO:0000256" key="2">
    <source>
        <dbReference type="ARBA" id="ARBA00022840"/>
    </source>
</evidence>
<feature type="domain" description="Clp1 N-terminal" evidence="3">
    <location>
        <begin position="10"/>
        <end position="140"/>
    </location>
</feature>
<dbReference type="GO" id="GO:0006388">
    <property type="term" value="P:tRNA splicing, via endonucleolytic cleavage and ligation"/>
    <property type="evidence" value="ECO:0007669"/>
    <property type="project" value="TreeGrafter"/>
</dbReference>
<dbReference type="InterPro" id="IPR032324">
    <property type="entry name" value="Clp1_N"/>
</dbReference>
<dbReference type="PANTHER" id="PTHR12755">
    <property type="entry name" value="CLEAVAGE/POLYADENYLATION FACTOR IA SUBUNIT CLP1P"/>
    <property type="match status" value="1"/>
</dbReference>
<dbReference type="InterPro" id="IPR038239">
    <property type="entry name" value="Clp1_N_sf"/>
</dbReference>
<reference evidence="6" key="1">
    <citation type="journal article" date="2023" name="Commun. Biol.">
        <title>Genome analysis of Parmales, the sister group of diatoms, reveals the evolutionary specialization of diatoms from phago-mixotrophs to photoautotrophs.</title>
        <authorList>
            <person name="Ban H."/>
            <person name="Sato S."/>
            <person name="Yoshikawa S."/>
            <person name="Yamada K."/>
            <person name="Nakamura Y."/>
            <person name="Ichinomiya M."/>
            <person name="Sato N."/>
            <person name="Blanc-Mathieu R."/>
            <person name="Endo H."/>
            <person name="Kuwata A."/>
            <person name="Ogata H."/>
        </authorList>
    </citation>
    <scope>NUCLEOTIDE SEQUENCE [LARGE SCALE GENOMIC DNA]</scope>
</reference>
<dbReference type="Gene3D" id="3.40.50.300">
    <property type="entry name" value="P-loop containing nucleotide triphosphate hydrolases"/>
    <property type="match status" value="1"/>
</dbReference>
<dbReference type="EMBL" id="BLQM01000191">
    <property type="protein sequence ID" value="GMH74086.1"/>
    <property type="molecule type" value="Genomic_DNA"/>
</dbReference>
<dbReference type="InterPro" id="IPR027417">
    <property type="entry name" value="P-loop_NTPase"/>
</dbReference>
<sequence length="507" mass="53503">MSAFKSVKLTLSPSSELRLSLSASSVSSQILSVTLLKGSAEIFGTELGLTTPLPTSSSLPIFTYYGCQLLIHPSEVAVGDAGPKNEIISEALNRQDDEDIDEVELEGLEDAYIAEKDGDSTITSINIVNTHAQLEVMRDAARRSLASAGEAAKEEGNLSPRVLIVGDADSGKASLMKTLASYALKVGRQPLVCSLNPKRAIGGLSNVEGCLSARSLSGGFKDAAYVDSFEVSSASGAITSPLTFYYGSTDLKKNEGFYKELVERMGESLAKRERACEDKAPSSPNALNEASSGIICMASERVDAAGVKLHLHTIEQLRINVVIVLGHDSVYNKLQKKFSGGEDKVKIIKLPKSGGVLKKEAAVRSASVSRCARSYFGVEKAGETGRAVITKPLMDLDIIQMESVAVGGTMLPVGQAQVSTNVNLKKLDGLGMNVIVGICHSKAASEYNEGGNAESVYKGAMAGFLRVEKILEGDGEGGGRIVLMSPVEGTLPSNMLICGEGVTWVNG</sequence>
<organism evidence="5 6">
    <name type="scientific">Triparma laevis f. inornata</name>
    <dbReference type="NCBI Taxonomy" id="1714386"/>
    <lineage>
        <taxon>Eukaryota</taxon>
        <taxon>Sar</taxon>
        <taxon>Stramenopiles</taxon>
        <taxon>Ochrophyta</taxon>
        <taxon>Bolidophyceae</taxon>
        <taxon>Parmales</taxon>
        <taxon>Triparmaceae</taxon>
        <taxon>Triparma</taxon>
    </lineage>
</organism>
<dbReference type="InterPro" id="IPR038238">
    <property type="entry name" value="Clp1_C_sf"/>
</dbReference>
<dbReference type="GO" id="GO:0005634">
    <property type="term" value="C:nucleus"/>
    <property type="evidence" value="ECO:0007669"/>
    <property type="project" value="TreeGrafter"/>
</dbReference>
<dbReference type="GO" id="GO:0051731">
    <property type="term" value="F:polynucleotide 5'-hydroxyl-kinase activity"/>
    <property type="evidence" value="ECO:0007669"/>
    <property type="project" value="InterPro"/>
</dbReference>
<evidence type="ECO:0008006" key="7">
    <source>
        <dbReference type="Google" id="ProtNLM"/>
    </source>
</evidence>
<accession>A0A9W7AP44</accession>
<dbReference type="Gene3D" id="2.40.30.330">
    <property type="entry name" value="Pre-mRNA cleavage complex subunit Clp1, C-terminal domain"/>
    <property type="match status" value="1"/>
</dbReference>
<dbReference type="GO" id="GO:0005524">
    <property type="term" value="F:ATP binding"/>
    <property type="evidence" value="ECO:0007669"/>
    <property type="project" value="UniProtKB-KW"/>
</dbReference>
<protein>
    <recommendedName>
        <fullName evidence="7">mRNA cleavage and polyadenylation factor CLP1</fullName>
    </recommendedName>
</protein>
<keyword evidence="2" id="KW-0067">ATP-binding</keyword>